<feature type="transmembrane region" description="Helical" evidence="1">
    <location>
        <begin position="6"/>
        <end position="26"/>
    </location>
</feature>
<dbReference type="Pfam" id="PF04654">
    <property type="entry name" value="DUF599"/>
    <property type="match status" value="1"/>
</dbReference>
<evidence type="ECO:0000256" key="1">
    <source>
        <dbReference type="SAM" id="Phobius"/>
    </source>
</evidence>
<reference evidence="2 3" key="1">
    <citation type="submission" date="2019-06" db="EMBL/GenBank/DDBJ databases">
        <title>Whole genome sequence for Rhodospirillaceae sp. R148.</title>
        <authorList>
            <person name="Wang G."/>
        </authorList>
    </citation>
    <scope>NUCLEOTIDE SEQUENCE [LARGE SCALE GENOMIC DNA]</scope>
    <source>
        <strain evidence="2 3">R148</strain>
    </source>
</reference>
<accession>A0A545T0V1</accession>
<evidence type="ECO:0000313" key="3">
    <source>
        <dbReference type="Proteomes" id="UP000315252"/>
    </source>
</evidence>
<evidence type="ECO:0000313" key="2">
    <source>
        <dbReference type="EMBL" id="TQV70848.1"/>
    </source>
</evidence>
<gene>
    <name evidence="2" type="ORF">FKG95_27415</name>
</gene>
<comment type="caution">
    <text evidence="2">The sequence shown here is derived from an EMBL/GenBank/DDBJ whole genome shotgun (WGS) entry which is preliminary data.</text>
</comment>
<dbReference type="PANTHER" id="PTHR31881:SF6">
    <property type="entry name" value="OS09G0494600 PROTEIN"/>
    <property type="match status" value="1"/>
</dbReference>
<keyword evidence="1" id="KW-0472">Membrane</keyword>
<keyword evidence="3" id="KW-1185">Reference proteome</keyword>
<feature type="transmembrane region" description="Helical" evidence="1">
    <location>
        <begin position="189"/>
        <end position="217"/>
    </location>
</feature>
<organism evidence="2 3">
    <name type="scientific">Denitrobaculum tricleocarpae</name>
    <dbReference type="NCBI Taxonomy" id="2591009"/>
    <lineage>
        <taxon>Bacteria</taxon>
        <taxon>Pseudomonadati</taxon>
        <taxon>Pseudomonadota</taxon>
        <taxon>Alphaproteobacteria</taxon>
        <taxon>Rhodospirillales</taxon>
        <taxon>Rhodospirillaceae</taxon>
        <taxon>Denitrobaculum</taxon>
    </lineage>
</organism>
<name>A0A545T0V1_9PROT</name>
<dbReference type="InterPro" id="IPR006747">
    <property type="entry name" value="DUF599"/>
</dbReference>
<dbReference type="OrthoDB" id="9806874at2"/>
<dbReference type="Proteomes" id="UP000315252">
    <property type="component" value="Unassembled WGS sequence"/>
</dbReference>
<feature type="transmembrane region" description="Helical" evidence="1">
    <location>
        <begin position="111"/>
        <end position="129"/>
    </location>
</feature>
<proteinExistence type="predicted"/>
<keyword evidence="1" id="KW-1133">Transmembrane helix</keyword>
<feature type="transmembrane region" description="Helical" evidence="1">
    <location>
        <begin position="63"/>
        <end position="91"/>
    </location>
</feature>
<dbReference type="PANTHER" id="PTHR31881">
    <property type="match status" value="1"/>
</dbReference>
<dbReference type="AlphaFoldDB" id="A0A545T0V1"/>
<sequence>MSELTPLDYISFAWFLFCWFGYAFYVEYGPHKAKGMNHSLSLYRRRWMFEMLKRENRILDSTLIGNLLNAAVFFASTSIFVVGGLIAVLGSVDQVTALLDELPLSVGTTRWIWEVKVLILVTIFVYGFFKFAWSVRLFNYCSILIGATPITPKNDLAAAEDPERRATAEKAAKIIDLASLHFQRGLRAYFFGLATLGWLVHSAIFIITCTWVVIVLYRRDFHSRSLRAFQDDPG</sequence>
<keyword evidence="1" id="KW-0812">Transmembrane</keyword>
<dbReference type="RefSeq" id="WP_142899655.1">
    <property type="nucleotide sequence ID" value="NZ_ML660066.1"/>
</dbReference>
<dbReference type="EMBL" id="VHSH01000015">
    <property type="protein sequence ID" value="TQV70848.1"/>
    <property type="molecule type" value="Genomic_DNA"/>
</dbReference>
<protein>
    <submittedName>
        <fullName evidence="2">DUF599 family protein</fullName>
    </submittedName>
</protein>